<evidence type="ECO:0000313" key="2">
    <source>
        <dbReference type="EMBL" id="GBP36529.1"/>
    </source>
</evidence>
<dbReference type="OrthoDB" id="7680836at2759"/>
<feature type="region of interest" description="Disordered" evidence="1">
    <location>
        <begin position="23"/>
        <end position="50"/>
    </location>
</feature>
<organism evidence="2 3">
    <name type="scientific">Eumeta variegata</name>
    <name type="common">Bagworm moth</name>
    <name type="synonym">Eumeta japonica</name>
    <dbReference type="NCBI Taxonomy" id="151549"/>
    <lineage>
        <taxon>Eukaryota</taxon>
        <taxon>Metazoa</taxon>
        <taxon>Ecdysozoa</taxon>
        <taxon>Arthropoda</taxon>
        <taxon>Hexapoda</taxon>
        <taxon>Insecta</taxon>
        <taxon>Pterygota</taxon>
        <taxon>Neoptera</taxon>
        <taxon>Endopterygota</taxon>
        <taxon>Lepidoptera</taxon>
        <taxon>Glossata</taxon>
        <taxon>Ditrysia</taxon>
        <taxon>Tineoidea</taxon>
        <taxon>Psychidae</taxon>
        <taxon>Oiketicinae</taxon>
        <taxon>Eumeta</taxon>
    </lineage>
</organism>
<dbReference type="EMBL" id="BGZK01000319">
    <property type="protein sequence ID" value="GBP36529.1"/>
    <property type="molecule type" value="Genomic_DNA"/>
</dbReference>
<keyword evidence="3" id="KW-1185">Reference proteome</keyword>
<name>A0A4C1VD45_EUMVA</name>
<reference evidence="2 3" key="1">
    <citation type="journal article" date="2019" name="Commun. Biol.">
        <title>The bagworm genome reveals a unique fibroin gene that provides high tensile strength.</title>
        <authorList>
            <person name="Kono N."/>
            <person name="Nakamura H."/>
            <person name="Ohtoshi R."/>
            <person name="Tomita M."/>
            <person name="Numata K."/>
            <person name="Arakawa K."/>
        </authorList>
    </citation>
    <scope>NUCLEOTIDE SEQUENCE [LARGE SCALE GENOMIC DNA]</scope>
</reference>
<evidence type="ECO:0000256" key="1">
    <source>
        <dbReference type="SAM" id="MobiDB-lite"/>
    </source>
</evidence>
<dbReference type="AlphaFoldDB" id="A0A4C1VD45"/>
<comment type="caution">
    <text evidence="2">The sequence shown here is derived from an EMBL/GenBank/DDBJ whole genome shotgun (WGS) entry which is preliminary data.</text>
</comment>
<feature type="region of interest" description="Disordered" evidence="1">
    <location>
        <begin position="81"/>
        <end position="102"/>
    </location>
</feature>
<proteinExistence type="predicted"/>
<accession>A0A4C1VD45</accession>
<protein>
    <submittedName>
        <fullName evidence="2">Uncharacterized protein</fullName>
    </submittedName>
</protein>
<dbReference type="Proteomes" id="UP000299102">
    <property type="component" value="Unassembled WGS sequence"/>
</dbReference>
<gene>
    <name evidence="2" type="ORF">EVAR_8363_1</name>
</gene>
<evidence type="ECO:0000313" key="3">
    <source>
        <dbReference type="Proteomes" id="UP000299102"/>
    </source>
</evidence>
<sequence>MSNRSSILKEVIRLRTAINIHKKTQTMRKSGAASPRTRKRESGRATMRSNPSGACFRVIYLHGRSAAGSAARDVTDLNWSRAGTRAHPSGSAGRAARLVSPA</sequence>